<protein>
    <submittedName>
        <fullName evidence="2">General stress protein</fullName>
    </submittedName>
</protein>
<dbReference type="InterPro" id="IPR011576">
    <property type="entry name" value="Pyridox_Oxase_N"/>
</dbReference>
<dbReference type="InterPro" id="IPR052917">
    <property type="entry name" value="Stress-Dev_Protein"/>
</dbReference>
<sequence length="139" mass="16318">MTQQELKNKVLDIFKENKIGTLASVKNNRPHSRYMTFYNEEFTLYTPTHKNTHKAEEIKENPYVHILLGYEGEGLGDKFIEVEGKATISNSNKLKEELWKEDFENWFDGKDDPNYIVLEIEPSMIRLMNDGKEPQTITF</sequence>
<dbReference type="EMBL" id="PDOE01000003">
    <property type="protein sequence ID" value="RKL67497.1"/>
    <property type="molecule type" value="Genomic_DNA"/>
</dbReference>
<dbReference type="PANTHER" id="PTHR34818">
    <property type="entry name" value="PROTEIN BLI-3"/>
    <property type="match status" value="1"/>
</dbReference>
<name>A0A3A9K4D4_9BACI</name>
<dbReference type="PANTHER" id="PTHR34818:SF1">
    <property type="entry name" value="PROTEIN BLI-3"/>
    <property type="match status" value="1"/>
</dbReference>
<proteinExistence type="predicted"/>
<accession>A0A3A9K4D4</accession>
<reference evidence="2 3" key="1">
    <citation type="submission" date="2017-10" db="EMBL/GenBank/DDBJ databases">
        <title>Bacillus sp. nov., a halophilic bacterium isolated from a Keqin Lake.</title>
        <authorList>
            <person name="Wang H."/>
        </authorList>
    </citation>
    <scope>NUCLEOTIDE SEQUENCE [LARGE SCALE GENOMIC DNA]</scope>
    <source>
        <strain evidence="2 3">KCTC 13187</strain>
    </source>
</reference>
<feature type="domain" description="Pyridoxamine 5'-phosphate oxidase N-terminal" evidence="1">
    <location>
        <begin position="7"/>
        <end position="128"/>
    </location>
</feature>
<dbReference type="InterPro" id="IPR012349">
    <property type="entry name" value="Split_barrel_FMN-bd"/>
</dbReference>
<evidence type="ECO:0000259" key="1">
    <source>
        <dbReference type="Pfam" id="PF01243"/>
    </source>
</evidence>
<gene>
    <name evidence="2" type="ORF">CR203_09100</name>
</gene>
<dbReference type="Pfam" id="PF01243">
    <property type="entry name" value="PNPOx_N"/>
    <property type="match status" value="1"/>
</dbReference>
<dbReference type="AlphaFoldDB" id="A0A3A9K4D4"/>
<dbReference type="OrthoDB" id="5431160at2"/>
<organism evidence="2 3">
    <name type="scientific">Salipaludibacillus neizhouensis</name>
    <dbReference type="NCBI Taxonomy" id="885475"/>
    <lineage>
        <taxon>Bacteria</taxon>
        <taxon>Bacillati</taxon>
        <taxon>Bacillota</taxon>
        <taxon>Bacilli</taxon>
        <taxon>Bacillales</taxon>
        <taxon>Bacillaceae</taxon>
    </lineage>
</organism>
<keyword evidence="3" id="KW-1185">Reference proteome</keyword>
<dbReference type="Proteomes" id="UP000281498">
    <property type="component" value="Unassembled WGS sequence"/>
</dbReference>
<evidence type="ECO:0000313" key="3">
    <source>
        <dbReference type="Proteomes" id="UP000281498"/>
    </source>
</evidence>
<dbReference type="Gene3D" id="2.30.110.10">
    <property type="entry name" value="Electron Transport, Fmn-binding Protein, Chain A"/>
    <property type="match status" value="1"/>
</dbReference>
<comment type="caution">
    <text evidence="2">The sequence shown here is derived from an EMBL/GenBank/DDBJ whole genome shotgun (WGS) entry which is preliminary data.</text>
</comment>
<dbReference type="SUPFAM" id="SSF50475">
    <property type="entry name" value="FMN-binding split barrel"/>
    <property type="match status" value="1"/>
</dbReference>
<dbReference type="RefSeq" id="WP_110935339.1">
    <property type="nucleotide sequence ID" value="NZ_KZ614146.1"/>
</dbReference>
<evidence type="ECO:0000313" key="2">
    <source>
        <dbReference type="EMBL" id="RKL67497.1"/>
    </source>
</evidence>